<evidence type="ECO:0000256" key="3">
    <source>
        <dbReference type="ARBA" id="ARBA00022723"/>
    </source>
</evidence>
<dbReference type="EMBL" id="UOEY01000001">
    <property type="protein sequence ID" value="VAW33989.1"/>
    <property type="molecule type" value="Genomic_DNA"/>
</dbReference>
<keyword evidence="3" id="KW-0479">Metal-binding</keyword>
<dbReference type="Gene3D" id="3.40.1440.60">
    <property type="entry name" value="PriA, 3(prime) DNA-binding domain"/>
    <property type="match status" value="1"/>
</dbReference>
<dbReference type="GO" id="GO:1990077">
    <property type="term" value="C:primosome complex"/>
    <property type="evidence" value="ECO:0007669"/>
    <property type="project" value="UniProtKB-KW"/>
</dbReference>
<evidence type="ECO:0000259" key="13">
    <source>
        <dbReference type="PROSITE" id="PS51192"/>
    </source>
</evidence>
<dbReference type="HAMAP" id="MF_00983">
    <property type="entry name" value="PriA"/>
    <property type="match status" value="1"/>
</dbReference>
<keyword evidence="9" id="KW-0238">DNA-binding</keyword>
<dbReference type="GO" id="GO:0003677">
    <property type="term" value="F:DNA binding"/>
    <property type="evidence" value="ECO:0007669"/>
    <property type="project" value="UniProtKB-KW"/>
</dbReference>
<keyword evidence="8" id="KW-0067">ATP-binding</keyword>
<dbReference type="AlphaFoldDB" id="A0A3B0VAY2"/>
<feature type="domain" description="Helicase ATP-binding" evidence="13">
    <location>
        <begin position="314"/>
        <end position="480"/>
    </location>
</feature>
<dbReference type="PROSITE" id="PS51192">
    <property type="entry name" value="HELICASE_ATP_BIND_1"/>
    <property type="match status" value="1"/>
</dbReference>
<dbReference type="GO" id="GO:0006310">
    <property type="term" value="P:DNA recombination"/>
    <property type="evidence" value="ECO:0007669"/>
    <property type="project" value="InterPro"/>
</dbReference>
<evidence type="ECO:0000256" key="7">
    <source>
        <dbReference type="ARBA" id="ARBA00022833"/>
    </source>
</evidence>
<dbReference type="FunFam" id="3.40.50.300:FF:000489">
    <property type="entry name" value="Primosome assembly protein PriA"/>
    <property type="match status" value="1"/>
</dbReference>
<dbReference type="Pfam" id="PF00270">
    <property type="entry name" value="DEAD"/>
    <property type="match status" value="1"/>
</dbReference>
<keyword evidence="4" id="KW-0547">Nucleotide-binding</keyword>
<evidence type="ECO:0000256" key="10">
    <source>
        <dbReference type="ARBA" id="ARBA00023235"/>
    </source>
</evidence>
<dbReference type="GO" id="GO:0016787">
    <property type="term" value="F:hydrolase activity"/>
    <property type="evidence" value="ECO:0007669"/>
    <property type="project" value="UniProtKB-KW"/>
</dbReference>
<accession>A0A3B0VAY2</accession>
<name>A0A3B0VAY2_9ZZZZ</name>
<keyword evidence="2" id="KW-0235">DNA replication</keyword>
<dbReference type="SMART" id="SM00487">
    <property type="entry name" value="DEXDc"/>
    <property type="match status" value="1"/>
</dbReference>
<proteinExistence type="inferred from homology"/>
<keyword evidence="6 14" id="KW-0347">Helicase</keyword>
<dbReference type="Pfam" id="PF18319">
    <property type="entry name" value="Zn_ribbon_PriA"/>
    <property type="match status" value="1"/>
</dbReference>
<evidence type="ECO:0000313" key="14">
    <source>
        <dbReference type="EMBL" id="VAW33989.1"/>
    </source>
</evidence>
<dbReference type="SUPFAM" id="SSF52540">
    <property type="entry name" value="P-loop containing nucleoside triphosphate hydrolases"/>
    <property type="match status" value="2"/>
</dbReference>
<evidence type="ECO:0000256" key="11">
    <source>
        <dbReference type="ARBA" id="ARBA00034808"/>
    </source>
</evidence>
<dbReference type="CDD" id="cd18804">
    <property type="entry name" value="SF2_C_priA"/>
    <property type="match status" value="1"/>
</dbReference>
<dbReference type="InterPro" id="IPR041236">
    <property type="entry name" value="PriA_C"/>
</dbReference>
<evidence type="ECO:0000256" key="8">
    <source>
        <dbReference type="ARBA" id="ARBA00022840"/>
    </source>
</evidence>
<dbReference type="InterPro" id="IPR042115">
    <property type="entry name" value="PriA_3primeBD_sf"/>
</dbReference>
<dbReference type="GO" id="GO:0006270">
    <property type="term" value="P:DNA replication initiation"/>
    <property type="evidence" value="ECO:0007669"/>
    <property type="project" value="TreeGrafter"/>
</dbReference>
<dbReference type="GO" id="GO:0043138">
    <property type="term" value="F:3'-5' DNA helicase activity"/>
    <property type="evidence" value="ECO:0007669"/>
    <property type="project" value="UniProtKB-EC"/>
</dbReference>
<dbReference type="GO" id="GO:0006269">
    <property type="term" value="P:DNA replication, synthesis of primer"/>
    <property type="evidence" value="ECO:0007669"/>
    <property type="project" value="UniProtKB-KW"/>
</dbReference>
<evidence type="ECO:0000256" key="12">
    <source>
        <dbReference type="ARBA" id="ARBA00048988"/>
    </source>
</evidence>
<keyword evidence="10" id="KW-0413">Isomerase</keyword>
<keyword evidence="7" id="KW-0862">Zinc</keyword>
<dbReference type="Gene3D" id="3.40.50.300">
    <property type="entry name" value="P-loop containing nucleotide triphosphate hydrolases"/>
    <property type="match status" value="2"/>
</dbReference>
<dbReference type="GO" id="GO:0006302">
    <property type="term" value="P:double-strand break repair"/>
    <property type="evidence" value="ECO:0007669"/>
    <property type="project" value="InterPro"/>
</dbReference>
<evidence type="ECO:0000256" key="9">
    <source>
        <dbReference type="ARBA" id="ARBA00023125"/>
    </source>
</evidence>
<comment type="catalytic activity">
    <reaction evidence="12">
        <text>ATP + H2O = ADP + phosphate + H(+)</text>
        <dbReference type="Rhea" id="RHEA:13065"/>
        <dbReference type="ChEBI" id="CHEBI:15377"/>
        <dbReference type="ChEBI" id="CHEBI:15378"/>
        <dbReference type="ChEBI" id="CHEBI:30616"/>
        <dbReference type="ChEBI" id="CHEBI:43474"/>
        <dbReference type="ChEBI" id="CHEBI:456216"/>
        <dbReference type="EC" id="5.6.2.4"/>
    </reaction>
</comment>
<dbReference type="PANTHER" id="PTHR30580:SF0">
    <property type="entry name" value="PRIMOSOMAL PROTEIN N"/>
    <property type="match status" value="1"/>
</dbReference>
<dbReference type="InterPro" id="IPR040498">
    <property type="entry name" value="PriA_CRR"/>
</dbReference>
<organism evidence="14">
    <name type="scientific">hydrothermal vent metagenome</name>
    <dbReference type="NCBI Taxonomy" id="652676"/>
    <lineage>
        <taxon>unclassified sequences</taxon>
        <taxon>metagenomes</taxon>
        <taxon>ecological metagenomes</taxon>
    </lineage>
</organism>
<dbReference type="InterPro" id="IPR011545">
    <property type="entry name" value="DEAD/DEAH_box_helicase_dom"/>
</dbReference>
<dbReference type="InterPro" id="IPR027417">
    <property type="entry name" value="P-loop_NTPase"/>
</dbReference>
<dbReference type="InterPro" id="IPR041222">
    <property type="entry name" value="PriA_3primeBD"/>
</dbReference>
<dbReference type="InterPro" id="IPR005259">
    <property type="entry name" value="PriA"/>
</dbReference>
<reference evidence="14" key="1">
    <citation type="submission" date="2018-06" db="EMBL/GenBank/DDBJ databases">
        <authorList>
            <person name="Zhirakovskaya E."/>
        </authorList>
    </citation>
    <scope>NUCLEOTIDE SEQUENCE</scope>
</reference>
<dbReference type="Pfam" id="PF17764">
    <property type="entry name" value="PriA_3primeBD"/>
    <property type="match status" value="1"/>
</dbReference>
<evidence type="ECO:0000256" key="4">
    <source>
        <dbReference type="ARBA" id="ARBA00022741"/>
    </source>
</evidence>
<keyword evidence="5" id="KW-0378">Hydrolase</keyword>
<dbReference type="NCBIfam" id="TIGR00595">
    <property type="entry name" value="priA"/>
    <property type="match status" value="1"/>
</dbReference>
<dbReference type="EC" id="5.6.2.4" evidence="11"/>
<dbReference type="CDD" id="cd17929">
    <property type="entry name" value="DEXHc_priA"/>
    <property type="match status" value="1"/>
</dbReference>
<gene>
    <name evidence="14" type="ORF">MNBD_DELTA04-1414</name>
</gene>
<dbReference type="GO" id="GO:0046872">
    <property type="term" value="F:metal ion binding"/>
    <property type="evidence" value="ECO:0007669"/>
    <property type="project" value="UniProtKB-KW"/>
</dbReference>
<dbReference type="SMART" id="SM00490">
    <property type="entry name" value="HELICc"/>
    <property type="match status" value="1"/>
</dbReference>
<evidence type="ECO:0000256" key="5">
    <source>
        <dbReference type="ARBA" id="ARBA00022801"/>
    </source>
</evidence>
<dbReference type="Pfam" id="PF00271">
    <property type="entry name" value="Helicase_C"/>
    <property type="match status" value="1"/>
</dbReference>
<protein>
    <recommendedName>
        <fullName evidence="11">DNA 3'-5' helicase</fullName>
        <ecNumber evidence="11">5.6.2.4</ecNumber>
    </recommendedName>
</protein>
<dbReference type="PANTHER" id="PTHR30580">
    <property type="entry name" value="PRIMOSOMAL PROTEIN N"/>
    <property type="match status" value="1"/>
</dbReference>
<sequence length="840" mass="94064">MKMYEIAVAAPLGQTLTYGQPGDFAEPLPPGLRVLVPLGRRLVTGYVLGRAAGEEAEQGAYTIRPVAEVLDPVPIFPAELIPFYRWVADYYHFPIGEMIRTALPGGLTAASGRRILLTEEGGAEIALYRQQAGGKDSAWMDRLLEKGELTSAAAAAVRRRPARRRLLEKWEKNGWITIKEEVKRQSFKVKTRTLVRPGPNLGGPAAADSAGDSDHQLLLLAERFPGLKKSELKTLALFFDLCRRRGVSSVDRPEMTRRYSGAAQALRSLNEAEILLLEDRRVYRDPFGEQPPFFPPPEHLTTEQEEVLARLLPAVQEQRFQTFLLHGVTGCGKTEVYLQATAAALEAGRTVLVLVPEIALASQIEAHFYSRFGDLLAVLHSGLSAGERHDQWQRITTGRARIVVGARSAVFAPLQQPGLIIVDEEHEPAYKQEDGLRYNGRDLAVLRGRFAGCPVLLGSATPSVTSYYHARTGKYRLLTMARRIHDQKLPEVHIVDLGRDRKSRPDLFFSDYLISALWENMEKRQQSLLFVNRRGFASFMMCRDCGHIVQCPHCQVSLTLHRHQQRLVCHYCGYSRNCRIICPSCGSTKVDGLGLGTERIEEEVRQIMPHARVARLDSDTAAGGKHYLATLKAVRRQEIDILVGTQMIAKGLHFPNMTLVGVVWADSGLAMPDFRASERTFQLLAQVAGRAGRGSEPGRVVIQTHQPLHYTMLYAQQHDYRRFYEHELALRTGLGYPPFSRLVNIRMSSSSEERVKRCAEQVAGFLKRYAGRRGRHDIEILGPAPAPLARLKDKSRWQVMIKSNRPALLHDLCARLLAGRGEICPHNVKLTVDVDPENMM</sequence>
<evidence type="ECO:0000256" key="1">
    <source>
        <dbReference type="ARBA" id="ARBA00022515"/>
    </source>
</evidence>
<dbReference type="GO" id="GO:0005524">
    <property type="term" value="F:ATP binding"/>
    <property type="evidence" value="ECO:0007669"/>
    <property type="project" value="UniProtKB-KW"/>
</dbReference>
<evidence type="ECO:0000256" key="6">
    <source>
        <dbReference type="ARBA" id="ARBA00022806"/>
    </source>
</evidence>
<keyword evidence="1" id="KW-0639">Primosome</keyword>
<dbReference type="InterPro" id="IPR014001">
    <property type="entry name" value="Helicase_ATP-bd"/>
</dbReference>
<dbReference type="Pfam" id="PF18074">
    <property type="entry name" value="PriA_C"/>
    <property type="match status" value="1"/>
</dbReference>
<dbReference type="InterPro" id="IPR001650">
    <property type="entry name" value="Helicase_C-like"/>
</dbReference>
<evidence type="ECO:0000256" key="2">
    <source>
        <dbReference type="ARBA" id="ARBA00022705"/>
    </source>
</evidence>